<dbReference type="InterPro" id="IPR027417">
    <property type="entry name" value="P-loop_NTPase"/>
</dbReference>
<evidence type="ECO:0000313" key="2">
    <source>
        <dbReference type="Proteomes" id="UP001321786"/>
    </source>
</evidence>
<sequence length="237" mass="27021">MNDFSRFIELNIDKKVITFIGSGGKTSSIFLLANKLKKMGKTVLIATTTKMYKETNEEYKTILTNKIEKVANSLNNKIIILGSKIDSKKLIGVDKEFIDHIKNENIFDFILVEGDGSRKKTIKAHGEEEPVIPSLTDLVVGVFSIDSLNRPINDNYVYRSEKFLDIVEKNMNEEIELIDYVKYVNSSNGLFKGCTFFNKALLITKVNNKDRINNIVLLEKFLKNTNSLTDFKIYSRG</sequence>
<dbReference type="AlphaFoldDB" id="A0AAU9E6P2"/>
<dbReference type="KEGG" id="hprf:HLPR_27520"/>
<dbReference type="Gene3D" id="3.40.50.300">
    <property type="entry name" value="P-loop containing nucleotide triphosphate hydrolases"/>
    <property type="match status" value="1"/>
</dbReference>
<evidence type="ECO:0000313" key="1">
    <source>
        <dbReference type="EMBL" id="BEP30421.1"/>
    </source>
</evidence>
<accession>A0AAU9E6P2</accession>
<dbReference type="EMBL" id="AP028654">
    <property type="protein sequence ID" value="BEP30421.1"/>
    <property type="molecule type" value="Genomic_DNA"/>
</dbReference>
<reference evidence="1 2" key="1">
    <citation type="submission" date="2023-08" db="EMBL/GenBank/DDBJ databases">
        <title>Helicovermis profunda gen. nov., sp. nov., a novel mesophilic, fermentative bacterium within the Bacillota from a deep-sea hydrothermal vent chimney.</title>
        <authorList>
            <person name="Miyazaki U."/>
            <person name="Mizutani D."/>
            <person name="Hashimoto Y."/>
            <person name="Tame A."/>
            <person name="Sawayama S."/>
            <person name="Miyazaki J."/>
            <person name="Takai K."/>
            <person name="Nakagawa S."/>
        </authorList>
    </citation>
    <scope>NUCLEOTIDE SEQUENCE [LARGE SCALE GENOMIC DNA]</scope>
    <source>
        <strain evidence="1 2">S502</strain>
    </source>
</reference>
<gene>
    <name evidence="1" type="primary">yqeC</name>
    <name evidence="1" type="ORF">HLPR_27520</name>
</gene>
<organism evidence="1 2">
    <name type="scientific">Helicovermis profundi</name>
    <dbReference type="NCBI Taxonomy" id="3065157"/>
    <lineage>
        <taxon>Bacteria</taxon>
        <taxon>Bacillati</taxon>
        <taxon>Bacillota</taxon>
        <taxon>Clostridia</taxon>
        <taxon>Helicovermis</taxon>
    </lineage>
</organism>
<protein>
    <submittedName>
        <fullName evidence="1">Selenium cofactor biosynthesis protein YqeC</fullName>
    </submittedName>
</protein>
<dbReference type="InterPro" id="IPR017587">
    <property type="entry name" value="YqeC"/>
</dbReference>
<keyword evidence="2" id="KW-1185">Reference proteome</keyword>
<dbReference type="Proteomes" id="UP001321786">
    <property type="component" value="Chromosome"/>
</dbReference>
<dbReference type="NCBIfam" id="TIGR03172">
    <property type="entry name" value="selenium cofactor biosynthesis protein YqeC"/>
    <property type="match status" value="1"/>
</dbReference>
<name>A0AAU9E6P2_9FIRM</name>
<dbReference type="Pfam" id="PF19842">
    <property type="entry name" value="YqeC"/>
    <property type="match status" value="1"/>
</dbReference>
<proteinExistence type="predicted"/>